<dbReference type="InterPro" id="IPR013118">
    <property type="entry name" value="Mannitol_DH_C"/>
</dbReference>
<dbReference type="SUPFAM" id="SSF51735">
    <property type="entry name" value="NAD(P)-binding Rossmann-fold domains"/>
    <property type="match status" value="1"/>
</dbReference>
<dbReference type="GO" id="GO:0008926">
    <property type="term" value="F:mannitol-1-phosphate 5-dehydrogenase activity"/>
    <property type="evidence" value="ECO:0007669"/>
    <property type="project" value="UniProtKB-EC"/>
</dbReference>
<evidence type="ECO:0000256" key="3">
    <source>
        <dbReference type="ARBA" id="ARBA00048615"/>
    </source>
</evidence>
<evidence type="ECO:0000256" key="2">
    <source>
        <dbReference type="ARBA" id="ARBA00023027"/>
    </source>
</evidence>
<reference evidence="6" key="1">
    <citation type="submission" date="2020-10" db="EMBL/GenBank/DDBJ databases">
        <authorList>
            <person name="Gilroy R."/>
        </authorList>
    </citation>
    <scope>NUCLEOTIDE SEQUENCE</scope>
    <source>
        <strain evidence="6">4920</strain>
    </source>
</reference>
<name>A0A9D1NIV5_9FIRM</name>
<dbReference type="AlphaFoldDB" id="A0A9D1NIV5"/>
<evidence type="ECO:0000259" key="5">
    <source>
        <dbReference type="Pfam" id="PF08125"/>
    </source>
</evidence>
<dbReference type="GO" id="GO:0019592">
    <property type="term" value="P:mannitol catabolic process"/>
    <property type="evidence" value="ECO:0007669"/>
    <property type="project" value="TreeGrafter"/>
</dbReference>
<evidence type="ECO:0000313" key="7">
    <source>
        <dbReference type="Proteomes" id="UP000886743"/>
    </source>
</evidence>
<sequence>MKERIVQFGEGNFLRGFVDYFINELNEKANYDTSVAVIQPLPNGMTDQLIAQDGEYTTILRGIENGQLVEEIKKNTCIRRCINPYERFCQFLALARSEDLELVVSNTTEAGIAFDPSCSVLDEPPASFPGKVTRFLLERYRFFEGAPDKGLVFLPCELIDNNGLALRDCILQYIALWGLEDGFRHWVETACTFTCTLVDRIVTGYPRDDAAVWEARLGYIDKLIVTAEYFHLWVIAGMGEKKSLLPLDEYGYNVVFTDDIAPYKTRKVRILNGAHTMSVMAAHLLGMETVLDMMNDAVMVRYLEKGIYEEIIPTVTGLKKEELEQYAASVLERFRNPYLRHRLLDICLNSVAKYKERVLPSLLGYIEQFDRLPPLLTFSLAALIVFYKSGDARDSAQVSAFLLEHDTTEILANADLWGCDLTAVSGLAGAVTRLVNRCRQEGVKQTLLSQLDA</sequence>
<accession>A0A9D1NIV5</accession>
<dbReference type="PANTHER" id="PTHR30524:SF0">
    <property type="entry name" value="ALTRONATE OXIDOREDUCTASE-RELATED"/>
    <property type="match status" value="1"/>
</dbReference>
<protein>
    <submittedName>
        <fullName evidence="6">Tagaturonate reductase</fullName>
    </submittedName>
</protein>
<dbReference type="SUPFAM" id="SSF48179">
    <property type="entry name" value="6-phosphogluconate dehydrogenase C-terminal domain-like"/>
    <property type="match status" value="1"/>
</dbReference>
<dbReference type="Gene3D" id="3.40.50.720">
    <property type="entry name" value="NAD(P)-binding Rossmann-like Domain"/>
    <property type="match status" value="1"/>
</dbReference>
<dbReference type="GO" id="GO:0019698">
    <property type="term" value="P:D-galacturonate catabolic process"/>
    <property type="evidence" value="ECO:0007669"/>
    <property type="project" value="TreeGrafter"/>
</dbReference>
<dbReference type="Gene3D" id="1.10.1040.10">
    <property type="entry name" value="N-(1-d-carboxylethyl)-l-norvaline Dehydrogenase, domain 2"/>
    <property type="match status" value="1"/>
</dbReference>
<proteinExistence type="predicted"/>
<dbReference type="GO" id="GO:0009026">
    <property type="term" value="F:tagaturonate reductase activity"/>
    <property type="evidence" value="ECO:0007669"/>
    <property type="project" value="TreeGrafter"/>
</dbReference>
<reference evidence="6" key="2">
    <citation type="journal article" date="2021" name="PeerJ">
        <title>Extensive microbial diversity within the chicken gut microbiome revealed by metagenomics and culture.</title>
        <authorList>
            <person name="Gilroy R."/>
            <person name="Ravi A."/>
            <person name="Getino M."/>
            <person name="Pursley I."/>
            <person name="Horton D.L."/>
            <person name="Alikhan N.F."/>
            <person name="Baker D."/>
            <person name="Gharbi K."/>
            <person name="Hall N."/>
            <person name="Watson M."/>
            <person name="Adriaenssens E.M."/>
            <person name="Foster-Nyarko E."/>
            <person name="Jarju S."/>
            <person name="Secka A."/>
            <person name="Antonio M."/>
            <person name="Oren A."/>
            <person name="Chaudhuri R.R."/>
            <person name="La Ragione R."/>
            <person name="Hildebrand F."/>
            <person name="Pallen M.J."/>
        </authorList>
    </citation>
    <scope>NUCLEOTIDE SEQUENCE</scope>
    <source>
        <strain evidence="6">4920</strain>
    </source>
</reference>
<feature type="domain" description="Mannitol dehydrogenase N-terminal" evidence="4">
    <location>
        <begin position="3"/>
        <end position="242"/>
    </location>
</feature>
<dbReference type="InterPro" id="IPR036291">
    <property type="entry name" value="NAD(P)-bd_dom_sf"/>
</dbReference>
<dbReference type="GO" id="GO:0005829">
    <property type="term" value="C:cytosol"/>
    <property type="evidence" value="ECO:0007669"/>
    <property type="project" value="TreeGrafter"/>
</dbReference>
<evidence type="ECO:0000313" key="6">
    <source>
        <dbReference type="EMBL" id="HIV03382.1"/>
    </source>
</evidence>
<feature type="domain" description="Mannitol dehydrogenase C-terminal" evidence="5">
    <location>
        <begin position="259"/>
        <end position="434"/>
    </location>
</feature>
<gene>
    <name evidence="6" type="ORF">IAC74_07380</name>
</gene>
<keyword evidence="2" id="KW-0520">NAD</keyword>
<comment type="caution">
    <text evidence="6">The sequence shown here is derived from an EMBL/GenBank/DDBJ whole genome shotgun (WGS) entry which is preliminary data.</text>
</comment>
<dbReference type="PANTHER" id="PTHR30524">
    <property type="entry name" value="MANNITOL-1-PHOSPHATE 5-DEHYDROGENASE"/>
    <property type="match status" value="1"/>
</dbReference>
<dbReference type="Pfam" id="PF08125">
    <property type="entry name" value="Mannitol_dh_C"/>
    <property type="match status" value="1"/>
</dbReference>
<evidence type="ECO:0000256" key="1">
    <source>
        <dbReference type="ARBA" id="ARBA00023002"/>
    </source>
</evidence>
<organism evidence="6 7">
    <name type="scientific">Candidatus Aphodoplasma excrementigallinarum</name>
    <dbReference type="NCBI Taxonomy" id="2840673"/>
    <lineage>
        <taxon>Bacteria</taxon>
        <taxon>Bacillati</taxon>
        <taxon>Bacillota</taxon>
        <taxon>Clostridia</taxon>
        <taxon>Eubacteriales</taxon>
        <taxon>Candidatus Aphodoplasma</taxon>
    </lineage>
</organism>
<dbReference type="InterPro" id="IPR008927">
    <property type="entry name" value="6-PGluconate_DH-like_C_sf"/>
</dbReference>
<dbReference type="EMBL" id="DVOF01000219">
    <property type="protein sequence ID" value="HIV03382.1"/>
    <property type="molecule type" value="Genomic_DNA"/>
</dbReference>
<evidence type="ECO:0000259" key="4">
    <source>
        <dbReference type="Pfam" id="PF01232"/>
    </source>
</evidence>
<comment type="catalytic activity">
    <reaction evidence="3">
        <text>D-mannitol 1-phosphate + NAD(+) = beta-D-fructose 6-phosphate + NADH + H(+)</text>
        <dbReference type="Rhea" id="RHEA:19661"/>
        <dbReference type="ChEBI" id="CHEBI:15378"/>
        <dbReference type="ChEBI" id="CHEBI:57540"/>
        <dbReference type="ChEBI" id="CHEBI:57634"/>
        <dbReference type="ChEBI" id="CHEBI:57945"/>
        <dbReference type="ChEBI" id="CHEBI:61381"/>
        <dbReference type="EC" id="1.1.1.17"/>
    </reaction>
</comment>
<dbReference type="Proteomes" id="UP000886743">
    <property type="component" value="Unassembled WGS sequence"/>
</dbReference>
<dbReference type="NCBIfam" id="NF002969">
    <property type="entry name" value="PRK03643.1"/>
    <property type="match status" value="1"/>
</dbReference>
<dbReference type="Pfam" id="PF01232">
    <property type="entry name" value="Mannitol_dh"/>
    <property type="match status" value="1"/>
</dbReference>
<dbReference type="InterPro" id="IPR013131">
    <property type="entry name" value="Mannitol_DH_N"/>
</dbReference>
<keyword evidence="1" id="KW-0560">Oxidoreductase</keyword>
<dbReference type="InterPro" id="IPR013328">
    <property type="entry name" value="6PGD_dom2"/>
</dbReference>